<keyword evidence="2" id="KW-0547">Nucleotide-binding</keyword>
<keyword evidence="6" id="KW-1185">Reference proteome</keyword>
<protein>
    <submittedName>
        <fullName evidence="5">Uncharacterized protein</fullName>
    </submittedName>
</protein>
<evidence type="ECO:0000256" key="3">
    <source>
        <dbReference type="ARBA" id="ARBA00022777"/>
    </source>
</evidence>
<dbReference type="EMBL" id="JAJFAZ020000001">
    <property type="protein sequence ID" value="KAI5349848.1"/>
    <property type="molecule type" value="Genomic_DNA"/>
</dbReference>
<dbReference type="PANTHER" id="PTHR47973">
    <property type="entry name" value="CYSTEINE-RICH RECEPTOR-LIKE PROTEIN KINASE 3"/>
    <property type="match status" value="1"/>
</dbReference>
<gene>
    <name evidence="5" type="ORF">L3X38_002739</name>
</gene>
<keyword evidence="1" id="KW-0808">Transferase</keyword>
<accession>A0AAD4WUK3</accession>
<keyword evidence="3" id="KW-0418">Kinase</keyword>
<reference evidence="5 6" key="1">
    <citation type="journal article" date="2022" name="G3 (Bethesda)">
        <title>Whole-genome sequence and methylome profiling of the almond [Prunus dulcis (Mill.) D.A. Webb] cultivar 'Nonpareil'.</title>
        <authorList>
            <person name="D'Amico-Willman K.M."/>
            <person name="Ouma W.Z."/>
            <person name="Meulia T."/>
            <person name="Sideli G.M."/>
            <person name="Gradziel T.M."/>
            <person name="Fresnedo-Ramirez J."/>
        </authorList>
    </citation>
    <scope>NUCLEOTIDE SEQUENCE [LARGE SCALE GENOMIC DNA]</scope>
    <source>
        <strain evidence="5">Clone GOH B32 T37-40</strain>
    </source>
</reference>
<evidence type="ECO:0000313" key="5">
    <source>
        <dbReference type="EMBL" id="KAI5349848.1"/>
    </source>
</evidence>
<comment type="caution">
    <text evidence="5">The sequence shown here is derived from an EMBL/GenBank/DDBJ whole genome shotgun (WGS) entry which is preliminary data.</text>
</comment>
<keyword evidence="4" id="KW-0067">ATP-binding</keyword>
<evidence type="ECO:0000256" key="1">
    <source>
        <dbReference type="ARBA" id="ARBA00022679"/>
    </source>
</evidence>
<name>A0AAD4WUK3_PRUDU</name>
<dbReference type="GO" id="GO:0005524">
    <property type="term" value="F:ATP binding"/>
    <property type="evidence" value="ECO:0007669"/>
    <property type="project" value="UniProtKB-KW"/>
</dbReference>
<evidence type="ECO:0000256" key="4">
    <source>
        <dbReference type="ARBA" id="ARBA00022840"/>
    </source>
</evidence>
<dbReference type="Proteomes" id="UP001054821">
    <property type="component" value="Chromosome 1"/>
</dbReference>
<dbReference type="AlphaFoldDB" id="A0AAD4WUK3"/>
<dbReference type="GO" id="GO:0016301">
    <property type="term" value="F:kinase activity"/>
    <property type="evidence" value="ECO:0007669"/>
    <property type="project" value="UniProtKB-KW"/>
</dbReference>
<evidence type="ECO:0000256" key="2">
    <source>
        <dbReference type="ARBA" id="ARBA00022741"/>
    </source>
</evidence>
<evidence type="ECO:0000313" key="6">
    <source>
        <dbReference type="Proteomes" id="UP001054821"/>
    </source>
</evidence>
<sequence>MKSVSTFSLYLNSLSNSSKFITRYQHEFALKNLPAEFTDDEPLQTPIFKETRTGFSTRPVQLPVMVNELEKRVVLLCNYRAQQVPSPSSYSSSADITSSDEAVRFLKLGLLCVQEMAKLRPPMSRAVKILSGEVDIKDSQISEPRLISDIMEIKMGQQQSCDQSTFSKSLHSQ</sequence>
<dbReference type="InterPro" id="IPR052059">
    <property type="entry name" value="CR_Ser/Thr_kinase"/>
</dbReference>
<proteinExistence type="predicted"/>
<organism evidence="5 6">
    <name type="scientific">Prunus dulcis</name>
    <name type="common">Almond</name>
    <name type="synonym">Amygdalus dulcis</name>
    <dbReference type="NCBI Taxonomy" id="3755"/>
    <lineage>
        <taxon>Eukaryota</taxon>
        <taxon>Viridiplantae</taxon>
        <taxon>Streptophyta</taxon>
        <taxon>Embryophyta</taxon>
        <taxon>Tracheophyta</taxon>
        <taxon>Spermatophyta</taxon>
        <taxon>Magnoliopsida</taxon>
        <taxon>eudicotyledons</taxon>
        <taxon>Gunneridae</taxon>
        <taxon>Pentapetalae</taxon>
        <taxon>rosids</taxon>
        <taxon>fabids</taxon>
        <taxon>Rosales</taxon>
        <taxon>Rosaceae</taxon>
        <taxon>Amygdaloideae</taxon>
        <taxon>Amygdaleae</taxon>
        <taxon>Prunus</taxon>
    </lineage>
</organism>